<dbReference type="EMBL" id="SPHZ02000006">
    <property type="protein sequence ID" value="KAF0911306.1"/>
    <property type="molecule type" value="Genomic_DNA"/>
</dbReference>
<dbReference type="Proteomes" id="UP000479710">
    <property type="component" value="Unassembled WGS sequence"/>
</dbReference>
<keyword evidence="3" id="KW-1185">Reference proteome</keyword>
<feature type="region of interest" description="Disordered" evidence="1">
    <location>
        <begin position="116"/>
        <end position="153"/>
    </location>
</feature>
<gene>
    <name evidence="2" type="ORF">E2562_008058</name>
</gene>
<dbReference type="AlphaFoldDB" id="A0A6G1DFV3"/>
<feature type="compositionally biased region" description="Low complexity" evidence="1">
    <location>
        <begin position="12"/>
        <end position="24"/>
    </location>
</feature>
<organism evidence="2 3">
    <name type="scientific">Oryza meyeriana var. granulata</name>
    <dbReference type="NCBI Taxonomy" id="110450"/>
    <lineage>
        <taxon>Eukaryota</taxon>
        <taxon>Viridiplantae</taxon>
        <taxon>Streptophyta</taxon>
        <taxon>Embryophyta</taxon>
        <taxon>Tracheophyta</taxon>
        <taxon>Spermatophyta</taxon>
        <taxon>Magnoliopsida</taxon>
        <taxon>Liliopsida</taxon>
        <taxon>Poales</taxon>
        <taxon>Poaceae</taxon>
        <taxon>BOP clade</taxon>
        <taxon>Oryzoideae</taxon>
        <taxon>Oryzeae</taxon>
        <taxon>Oryzinae</taxon>
        <taxon>Oryza</taxon>
        <taxon>Oryza meyeriana</taxon>
    </lineage>
</organism>
<evidence type="ECO:0000313" key="3">
    <source>
        <dbReference type="Proteomes" id="UP000479710"/>
    </source>
</evidence>
<comment type="caution">
    <text evidence="2">The sequence shown here is derived from an EMBL/GenBank/DDBJ whole genome shotgun (WGS) entry which is preliminary data.</text>
</comment>
<feature type="region of interest" description="Disordered" evidence="1">
    <location>
        <begin position="75"/>
        <end position="103"/>
    </location>
</feature>
<feature type="compositionally biased region" description="Basic and acidic residues" evidence="1">
    <location>
        <begin position="123"/>
        <end position="139"/>
    </location>
</feature>
<feature type="compositionally biased region" description="Polar residues" evidence="1">
    <location>
        <begin position="75"/>
        <end position="89"/>
    </location>
</feature>
<protein>
    <recommendedName>
        <fullName evidence="4">Thaumatin-like protein</fullName>
    </recommendedName>
</protein>
<dbReference type="InterPro" id="IPR001938">
    <property type="entry name" value="Thaumatin"/>
</dbReference>
<evidence type="ECO:0000256" key="1">
    <source>
        <dbReference type="SAM" id="MobiDB-lite"/>
    </source>
</evidence>
<dbReference type="SUPFAM" id="SSF49870">
    <property type="entry name" value="Osmotin, thaumatin-like protein"/>
    <property type="match status" value="1"/>
</dbReference>
<dbReference type="PRINTS" id="PR00347">
    <property type="entry name" value="THAUMATIN"/>
</dbReference>
<reference evidence="2 3" key="1">
    <citation type="submission" date="2019-11" db="EMBL/GenBank/DDBJ databases">
        <title>Whole genome sequence of Oryza granulata.</title>
        <authorList>
            <person name="Li W."/>
        </authorList>
    </citation>
    <scope>NUCLEOTIDE SEQUENCE [LARGE SCALE GENOMIC DNA]</scope>
    <source>
        <strain evidence="3">cv. Menghai</strain>
        <tissue evidence="2">Leaf</tissue>
    </source>
</reference>
<dbReference type="InterPro" id="IPR037176">
    <property type="entry name" value="Osmotin/thaumatin-like_sf"/>
</dbReference>
<dbReference type="OrthoDB" id="430315at2759"/>
<accession>A0A6G1DFV3</accession>
<evidence type="ECO:0000313" key="2">
    <source>
        <dbReference type="EMBL" id="KAF0911306.1"/>
    </source>
</evidence>
<proteinExistence type="predicted"/>
<dbReference type="PANTHER" id="PTHR31013">
    <property type="entry name" value="THAUMATIN FAMILY PROTEIN-RELATED"/>
    <property type="match status" value="1"/>
</dbReference>
<dbReference type="SMART" id="SM00205">
    <property type="entry name" value="THN"/>
    <property type="match status" value="1"/>
</dbReference>
<evidence type="ECO:0008006" key="4">
    <source>
        <dbReference type="Google" id="ProtNLM"/>
    </source>
</evidence>
<dbReference type="PROSITE" id="PS51367">
    <property type="entry name" value="THAUMATIN_2"/>
    <property type="match status" value="1"/>
</dbReference>
<name>A0A6G1DFV3_9ORYZ</name>
<dbReference type="Gene3D" id="2.60.110.10">
    <property type="entry name" value="Thaumatin"/>
    <property type="match status" value="1"/>
</dbReference>
<dbReference type="PANTHER" id="PTHR31013:SF2">
    <property type="entry name" value="THAUMATIN-LIKE PROTEIN"/>
    <property type="match status" value="1"/>
</dbReference>
<feature type="region of interest" description="Disordered" evidence="1">
    <location>
        <begin position="1"/>
        <end position="26"/>
    </location>
</feature>
<feature type="compositionally biased region" description="Basic and acidic residues" evidence="1">
    <location>
        <begin position="1"/>
        <end position="11"/>
    </location>
</feature>
<sequence>MVPRPRNEVPDRGTGTARGTRSGTFVDREPVASGSIWVQAAAGGYEPTTLRFGCRRLRAPIKSHGKMKRIQIPQLQSSTPAALQQSSTPARALQGHREASQEPRYQLSAAAMAFGSSGKRKRSEVATQHEDDQAGRDGSDNEAANVDETNAGEEYINITIEHEEEERADIGKRNPLLEERADIVSKYYGTRPAFTLGGSQDFYDLSVIDGYNVAMSFSCSTGVGLTCTGSRCPAAYLFPEDNTKTHGCRGNSNYQVVFCP</sequence>